<evidence type="ECO:0000313" key="2">
    <source>
        <dbReference type="Proteomes" id="UP000282876"/>
    </source>
</evidence>
<dbReference type="EMBL" id="RCSS01000749">
    <property type="protein sequence ID" value="RVD90854.1"/>
    <property type="molecule type" value="Genomic_DNA"/>
</dbReference>
<comment type="caution">
    <text evidence="1">The sequence shown here is derived from an EMBL/GenBank/DDBJ whole genome shotgun (WGS) entry which is preliminary data.</text>
</comment>
<gene>
    <name evidence="1" type="ORF">TUBRATIS_27140</name>
</gene>
<organism evidence="1 2">
    <name type="scientific">Tubulinosema ratisbonensis</name>
    <dbReference type="NCBI Taxonomy" id="291195"/>
    <lineage>
        <taxon>Eukaryota</taxon>
        <taxon>Fungi</taxon>
        <taxon>Fungi incertae sedis</taxon>
        <taxon>Microsporidia</taxon>
        <taxon>Tubulinosematoidea</taxon>
        <taxon>Tubulinosematidae</taxon>
        <taxon>Tubulinosema</taxon>
    </lineage>
</organism>
<dbReference type="VEuPathDB" id="MicrosporidiaDB:TUBRATIS_27140"/>
<evidence type="ECO:0000313" key="1">
    <source>
        <dbReference type="EMBL" id="RVD90854.1"/>
    </source>
</evidence>
<sequence>MIKNFFFILLTTHHCIFIDQPSKLRIKTLKEKIKKNLEISNTSKSLPKLFNEAKESFIKMKIYLLNDPIHKNLIEYFEELEFYAIKEGQKILKNVYFYFKKYDSNNTYYQLMRNNIELYLENFTILNQLIFIMCMG</sequence>
<protein>
    <submittedName>
        <fullName evidence="1">Uncharacterized protein</fullName>
    </submittedName>
</protein>
<dbReference type="AlphaFoldDB" id="A0A437AI65"/>
<keyword evidence="2" id="KW-1185">Reference proteome</keyword>
<reference evidence="1 2" key="1">
    <citation type="submission" date="2018-10" db="EMBL/GenBank/DDBJ databases">
        <title>Draft genome sequence of the microsporidian Tubulinosema ratisbonensis.</title>
        <authorList>
            <person name="Polonais V."/>
            <person name="Peyretaillade E."/>
            <person name="Niehus S."/>
            <person name="Wawrzyniak I."/>
            <person name="Franchet A."/>
            <person name="Gaspin C."/>
            <person name="Reichstadt M."/>
            <person name="Belser C."/>
            <person name="Labadie K."/>
            <person name="Delbac F."/>
            <person name="Ferrandon D."/>
        </authorList>
    </citation>
    <scope>NUCLEOTIDE SEQUENCE [LARGE SCALE GENOMIC DNA]</scope>
    <source>
        <strain evidence="1 2">Franzen</strain>
    </source>
</reference>
<name>A0A437AI65_9MICR</name>
<dbReference type="Proteomes" id="UP000282876">
    <property type="component" value="Unassembled WGS sequence"/>
</dbReference>
<proteinExistence type="predicted"/>
<accession>A0A437AI65</accession>